<dbReference type="PANTHER" id="PTHR11645">
    <property type="entry name" value="PYRROLINE-5-CARBOXYLATE REDUCTASE"/>
    <property type="match status" value="1"/>
</dbReference>
<evidence type="ECO:0000256" key="5">
    <source>
        <dbReference type="RuleBase" id="RU003903"/>
    </source>
</evidence>
<dbReference type="SUPFAM" id="SSF51735">
    <property type="entry name" value="NAD(P)-binding Rossmann-fold domains"/>
    <property type="match status" value="1"/>
</dbReference>
<gene>
    <name evidence="8" type="ORF">CU097_007317</name>
</gene>
<feature type="binding site" evidence="4">
    <location>
        <position position="76"/>
    </location>
    <ligand>
        <name>NADPH</name>
        <dbReference type="ChEBI" id="CHEBI:57783"/>
    </ligand>
</feature>
<dbReference type="InterPro" id="IPR028939">
    <property type="entry name" value="P5C_Rdtase_cat_N"/>
</dbReference>
<dbReference type="InterPro" id="IPR000304">
    <property type="entry name" value="Pyrroline-COOH_reductase"/>
</dbReference>
<dbReference type="Pfam" id="PF03807">
    <property type="entry name" value="F420_oxidored"/>
    <property type="match status" value="1"/>
</dbReference>
<dbReference type="InterPro" id="IPR053790">
    <property type="entry name" value="P5CR-like_CS"/>
</dbReference>
<dbReference type="InterPro" id="IPR036291">
    <property type="entry name" value="NAD(P)-bd_dom_sf"/>
</dbReference>
<sequence length="299" mass="32116">MTLLSRIQTISSHLQGKISTKPIISFIGGGNMAEAILAGLQSTGYPSTNLRYSEPSEERRVYMQSKYPDFSSTADNLIAAEGANIVILSVKPQVLKSVVTSMASLFNKDPSILLVSIAAGITTSDINKWINSKHPVSIVRCMPNTPALIGEGAVGLYATHAVNNEQRELAESIMKSIAKQISWITDESHMDTVTALSGSGPAYFFLMMEAMENAAVEAGLSRDVAKALVMQTCLGAARMAQESQDDLATLRKKVTSPKGTTEAAIQSLESNQFKKIISDAVFAARDRGKELAEQLGKEA</sequence>
<keyword evidence="2 4" id="KW-0521">NADP</keyword>
<dbReference type="Pfam" id="PF14748">
    <property type="entry name" value="P5CR_dimer"/>
    <property type="match status" value="1"/>
</dbReference>
<dbReference type="STRING" id="86630.A0A367J1Y6"/>
<evidence type="ECO:0000256" key="1">
    <source>
        <dbReference type="ARBA" id="ARBA00005525"/>
    </source>
</evidence>
<keyword evidence="3 5" id="KW-0560">Oxidoreductase</keyword>
<dbReference type="UniPathway" id="UPA00098">
    <property type="reaction ID" value="UER00361"/>
</dbReference>
<protein>
    <recommendedName>
        <fullName evidence="5">Pyrroline-5-carboxylate reductase</fullName>
        <ecNumber evidence="5">1.5.1.2</ecNumber>
    </recommendedName>
</protein>
<dbReference type="EC" id="1.5.1.2" evidence="5"/>
<evidence type="ECO:0000256" key="4">
    <source>
        <dbReference type="PIRSR" id="PIRSR000193-1"/>
    </source>
</evidence>
<evidence type="ECO:0000256" key="2">
    <source>
        <dbReference type="ARBA" id="ARBA00022857"/>
    </source>
</evidence>
<accession>A0A367J1Y6</accession>
<organism evidence="8 9">
    <name type="scientific">Rhizopus azygosporus</name>
    <name type="common">Rhizopus microsporus var. azygosporus</name>
    <dbReference type="NCBI Taxonomy" id="86630"/>
    <lineage>
        <taxon>Eukaryota</taxon>
        <taxon>Fungi</taxon>
        <taxon>Fungi incertae sedis</taxon>
        <taxon>Mucoromycota</taxon>
        <taxon>Mucoromycotina</taxon>
        <taxon>Mucoromycetes</taxon>
        <taxon>Mucorales</taxon>
        <taxon>Mucorineae</taxon>
        <taxon>Rhizopodaceae</taxon>
        <taxon>Rhizopus</taxon>
    </lineage>
</organism>
<dbReference type="PANTHER" id="PTHR11645:SF0">
    <property type="entry name" value="PYRROLINE-5-CARBOXYLATE REDUCTASE 3"/>
    <property type="match status" value="1"/>
</dbReference>
<keyword evidence="9" id="KW-1185">Reference proteome</keyword>
<dbReference type="Gene3D" id="1.10.3730.10">
    <property type="entry name" value="ProC C-terminal domain-like"/>
    <property type="match status" value="1"/>
</dbReference>
<comment type="pathway">
    <text evidence="5">Amino-acid biosynthesis; L-proline biosynthesis; L-proline from L-glutamate 5-semialdehyde: step 1/1.</text>
</comment>
<proteinExistence type="inferred from homology"/>
<dbReference type="Proteomes" id="UP000252139">
    <property type="component" value="Unassembled WGS sequence"/>
</dbReference>
<dbReference type="InterPro" id="IPR008927">
    <property type="entry name" value="6-PGluconate_DH-like_C_sf"/>
</dbReference>
<dbReference type="Gene3D" id="3.40.50.720">
    <property type="entry name" value="NAD(P)-binding Rossmann-like Domain"/>
    <property type="match status" value="1"/>
</dbReference>
<dbReference type="PROSITE" id="PS00521">
    <property type="entry name" value="P5CR"/>
    <property type="match status" value="1"/>
</dbReference>
<evidence type="ECO:0000259" key="6">
    <source>
        <dbReference type="Pfam" id="PF03807"/>
    </source>
</evidence>
<dbReference type="OrthoDB" id="10263291at2759"/>
<comment type="caution">
    <text evidence="8">The sequence shown here is derived from an EMBL/GenBank/DDBJ whole genome shotgun (WGS) entry which is preliminary data.</text>
</comment>
<dbReference type="SUPFAM" id="SSF48179">
    <property type="entry name" value="6-phosphogluconate dehydrogenase C-terminal domain-like"/>
    <property type="match status" value="1"/>
</dbReference>
<reference evidence="8 9" key="1">
    <citation type="journal article" date="2018" name="G3 (Bethesda)">
        <title>Phylogenetic and Phylogenomic Definition of Rhizopus Species.</title>
        <authorList>
            <person name="Gryganskyi A.P."/>
            <person name="Golan J."/>
            <person name="Dolatabadi S."/>
            <person name="Mondo S."/>
            <person name="Robb S."/>
            <person name="Idnurm A."/>
            <person name="Muszewska A."/>
            <person name="Steczkiewicz K."/>
            <person name="Masonjones S."/>
            <person name="Liao H.L."/>
            <person name="Gajdeczka M.T."/>
            <person name="Anike F."/>
            <person name="Vuek A."/>
            <person name="Anishchenko I.M."/>
            <person name="Voigt K."/>
            <person name="de Hoog G.S."/>
            <person name="Smith M.E."/>
            <person name="Heitman J."/>
            <person name="Vilgalys R."/>
            <person name="Stajich J.E."/>
        </authorList>
    </citation>
    <scope>NUCLEOTIDE SEQUENCE [LARGE SCALE GENOMIC DNA]</scope>
    <source>
        <strain evidence="8 9">CBS 357.93</strain>
    </source>
</reference>
<dbReference type="HAMAP" id="MF_01925">
    <property type="entry name" value="P5C_reductase"/>
    <property type="match status" value="1"/>
</dbReference>
<evidence type="ECO:0000256" key="3">
    <source>
        <dbReference type="ARBA" id="ARBA00023002"/>
    </source>
</evidence>
<feature type="domain" description="Pyrroline-5-carboxylate reductase dimerisation" evidence="7">
    <location>
        <begin position="187"/>
        <end position="291"/>
    </location>
</feature>
<feature type="binding site" evidence="4">
    <location>
        <begin position="27"/>
        <end position="32"/>
    </location>
    <ligand>
        <name>NADP(+)</name>
        <dbReference type="ChEBI" id="CHEBI:58349"/>
    </ligand>
</feature>
<evidence type="ECO:0000313" key="9">
    <source>
        <dbReference type="Proteomes" id="UP000252139"/>
    </source>
</evidence>
<dbReference type="NCBIfam" id="TIGR00112">
    <property type="entry name" value="proC"/>
    <property type="match status" value="1"/>
</dbReference>
<dbReference type="EMBL" id="PJQL01002508">
    <property type="protein sequence ID" value="RCH83942.1"/>
    <property type="molecule type" value="Genomic_DNA"/>
</dbReference>
<name>A0A367J1Y6_RHIAZ</name>
<evidence type="ECO:0000313" key="8">
    <source>
        <dbReference type="EMBL" id="RCH83942.1"/>
    </source>
</evidence>
<keyword evidence="5" id="KW-0641">Proline biosynthesis</keyword>
<dbReference type="GO" id="GO:0055129">
    <property type="term" value="P:L-proline biosynthetic process"/>
    <property type="evidence" value="ECO:0007669"/>
    <property type="project" value="UniProtKB-UniPathway"/>
</dbReference>
<evidence type="ECO:0000259" key="7">
    <source>
        <dbReference type="Pfam" id="PF14748"/>
    </source>
</evidence>
<dbReference type="InterPro" id="IPR029036">
    <property type="entry name" value="P5CR_dimer"/>
</dbReference>
<dbReference type="FunFam" id="1.10.3730.10:FF:000001">
    <property type="entry name" value="Pyrroline-5-carboxylate reductase"/>
    <property type="match status" value="1"/>
</dbReference>
<comment type="similarity">
    <text evidence="1 5">Belongs to the pyrroline-5-carboxylate reductase family.</text>
</comment>
<comment type="catalytic activity">
    <reaction evidence="5">
        <text>L-proline + NADP(+) = (S)-1-pyrroline-5-carboxylate + NADPH + 2 H(+)</text>
        <dbReference type="Rhea" id="RHEA:14109"/>
        <dbReference type="ChEBI" id="CHEBI:15378"/>
        <dbReference type="ChEBI" id="CHEBI:17388"/>
        <dbReference type="ChEBI" id="CHEBI:57783"/>
        <dbReference type="ChEBI" id="CHEBI:58349"/>
        <dbReference type="ChEBI" id="CHEBI:60039"/>
        <dbReference type="EC" id="1.5.1.2"/>
    </reaction>
</comment>
<dbReference type="PIRSF" id="PIRSF000193">
    <property type="entry name" value="Pyrrol-5-carb_rd"/>
    <property type="match status" value="1"/>
</dbReference>
<keyword evidence="5" id="KW-0028">Amino-acid biosynthesis</keyword>
<dbReference type="GO" id="GO:0004735">
    <property type="term" value="F:pyrroline-5-carboxylate reductase activity"/>
    <property type="evidence" value="ECO:0007669"/>
    <property type="project" value="UniProtKB-EC"/>
</dbReference>
<feature type="domain" description="Pyrroline-5-carboxylate reductase catalytic N-terminal" evidence="6">
    <location>
        <begin position="24"/>
        <end position="120"/>
    </location>
</feature>
<dbReference type="AlphaFoldDB" id="A0A367J1Y6"/>